<dbReference type="KEGG" id="pbf:CFX0092_A2181"/>
<gene>
    <name evidence="2" type="ORF">CFX0092_A2181</name>
</gene>
<protein>
    <submittedName>
        <fullName evidence="2">Uncharacterized protein</fullName>
    </submittedName>
</protein>
<name>A0A160T3Z0_9CHLR</name>
<dbReference type="EMBL" id="LN890655">
    <property type="protein sequence ID" value="CUS04059.2"/>
    <property type="molecule type" value="Genomic_DNA"/>
</dbReference>
<sequence length="99" mass="11070">MGLLDKPGRGHTEFPIGLTCNQSHVDDIFRIVGINASEQGYFIGIVIDHFATMNRNVFPFVLGDYFFPLPLIGCLLFFHFFAVRANVKNRIKGLCHGVG</sequence>
<reference evidence="2" key="1">
    <citation type="submission" date="2016-01" db="EMBL/GenBank/DDBJ databases">
        <authorList>
            <person name="Mcilroy J.S."/>
            <person name="Karst M S."/>
            <person name="Albertsen M."/>
        </authorList>
    </citation>
    <scope>NUCLEOTIDE SEQUENCE</scope>
    <source>
        <strain evidence="2">Cfx-K</strain>
    </source>
</reference>
<dbReference type="AlphaFoldDB" id="A0A160T3Z0"/>
<proteinExistence type="predicted"/>
<evidence type="ECO:0000256" key="1">
    <source>
        <dbReference type="SAM" id="Phobius"/>
    </source>
</evidence>
<evidence type="ECO:0000313" key="2">
    <source>
        <dbReference type="EMBL" id="CUS04059.2"/>
    </source>
</evidence>
<feature type="transmembrane region" description="Helical" evidence="1">
    <location>
        <begin position="65"/>
        <end position="83"/>
    </location>
</feature>
<accession>A0A160T3Z0</accession>
<keyword evidence="1" id="KW-0472">Membrane</keyword>
<dbReference type="Proteomes" id="UP000215027">
    <property type="component" value="Chromosome I"/>
</dbReference>
<organism evidence="2 3">
    <name type="scientific">Candidatus Promineifilum breve</name>
    <dbReference type="NCBI Taxonomy" id="1806508"/>
    <lineage>
        <taxon>Bacteria</taxon>
        <taxon>Bacillati</taxon>
        <taxon>Chloroflexota</taxon>
        <taxon>Ardenticatenia</taxon>
        <taxon>Candidatus Promineifilales</taxon>
        <taxon>Candidatus Promineifilaceae</taxon>
        <taxon>Candidatus Promineifilum</taxon>
    </lineage>
</organism>
<keyword evidence="3" id="KW-1185">Reference proteome</keyword>
<keyword evidence="1" id="KW-1133">Transmembrane helix</keyword>
<keyword evidence="1" id="KW-0812">Transmembrane</keyword>
<evidence type="ECO:0000313" key="3">
    <source>
        <dbReference type="Proteomes" id="UP000215027"/>
    </source>
</evidence>